<dbReference type="PANTHER" id="PTHR46594:SF6">
    <property type="entry name" value="COPPER-TRANSPORTING ATPASE RAN1"/>
    <property type="match status" value="1"/>
</dbReference>
<organism evidence="3">
    <name type="scientific">Dechloromonas aromatica (strain RCB)</name>
    <dbReference type="NCBI Taxonomy" id="159087"/>
    <lineage>
        <taxon>Bacteria</taxon>
        <taxon>Pseudomonadati</taxon>
        <taxon>Pseudomonadota</taxon>
        <taxon>Betaproteobacteria</taxon>
        <taxon>Rhodocyclales</taxon>
        <taxon>Azonexaceae</taxon>
        <taxon>Dechloromonas</taxon>
    </lineage>
</organism>
<dbReference type="Pfam" id="PF00403">
    <property type="entry name" value="HMA"/>
    <property type="match status" value="1"/>
</dbReference>
<dbReference type="GO" id="GO:0046872">
    <property type="term" value="F:metal ion binding"/>
    <property type="evidence" value="ECO:0007669"/>
    <property type="project" value="UniProtKB-KW"/>
</dbReference>
<dbReference type="FunFam" id="3.30.70.100:FF:000043">
    <property type="entry name" value="Copper-transporting ATPase 2"/>
    <property type="match status" value="1"/>
</dbReference>
<sequence length="68" mass="6991">MENTVIRIGGMSCQGCVKNITGVLSAMAGVSSVEVSLEAAEGRVAFDSQVVTRDALVNAIEDAGFDAE</sequence>
<dbReference type="PROSITE" id="PS01047">
    <property type="entry name" value="HMA_1"/>
    <property type="match status" value="1"/>
</dbReference>
<feature type="domain" description="HMA" evidence="2">
    <location>
        <begin position="2"/>
        <end position="68"/>
    </location>
</feature>
<keyword evidence="1" id="KW-0479">Metal-binding</keyword>
<dbReference type="InterPro" id="IPR036163">
    <property type="entry name" value="HMA_dom_sf"/>
</dbReference>
<reference evidence="3" key="1">
    <citation type="submission" date="2005-08" db="EMBL/GenBank/DDBJ databases">
        <title>Complete sequence of Dechloromonas aromatica RCB.</title>
        <authorList>
            <person name="Salinero K.K."/>
            <person name="Copeland A."/>
            <person name="Lucas S."/>
            <person name="Lapidus A."/>
            <person name="Barry K."/>
            <person name="Detter J.C."/>
            <person name="Glavina T."/>
            <person name="Hammon N."/>
            <person name="Israni S."/>
            <person name="Pitluck S."/>
            <person name="Di Bartolo G."/>
            <person name="Trong S."/>
            <person name="Schmutz J."/>
            <person name="Larimer F."/>
            <person name="Land M."/>
            <person name="Ivanova N."/>
            <person name="Richardson P."/>
        </authorList>
    </citation>
    <scope>NUCLEOTIDE SEQUENCE</scope>
    <source>
        <strain evidence="3">RCB</strain>
    </source>
</reference>
<accession>Q47H72</accession>
<dbReference type="SUPFAM" id="SSF55008">
    <property type="entry name" value="HMA, heavy metal-associated domain"/>
    <property type="match status" value="1"/>
</dbReference>
<dbReference type="PRINTS" id="PR00942">
    <property type="entry name" value="CUATPASEI"/>
</dbReference>
<dbReference type="Gene3D" id="3.30.70.100">
    <property type="match status" value="1"/>
</dbReference>
<dbReference type="OrthoDB" id="9813965at2"/>
<dbReference type="PROSITE" id="PS50846">
    <property type="entry name" value="HMA_2"/>
    <property type="match status" value="1"/>
</dbReference>
<dbReference type="InterPro" id="IPR017969">
    <property type="entry name" value="Heavy-metal-associated_CS"/>
</dbReference>
<dbReference type="AlphaFoldDB" id="Q47H72"/>
<dbReference type="PANTHER" id="PTHR46594">
    <property type="entry name" value="P-TYPE CATION-TRANSPORTING ATPASE"/>
    <property type="match status" value="1"/>
</dbReference>
<dbReference type="CDD" id="cd00371">
    <property type="entry name" value="HMA"/>
    <property type="match status" value="1"/>
</dbReference>
<proteinExistence type="predicted"/>
<dbReference type="KEGG" id="dar:Daro_1053"/>
<evidence type="ECO:0000259" key="2">
    <source>
        <dbReference type="PROSITE" id="PS50846"/>
    </source>
</evidence>
<protein>
    <submittedName>
        <fullName evidence="3">Heavy metal transport/detoxification protein</fullName>
    </submittedName>
</protein>
<evidence type="ECO:0000256" key="1">
    <source>
        <dbReference type="ARBA" id="ARBA00022723"/>
    </source>
</evidence>
<evidence type="ECO:0000313" key="3">
    <source>
        <dbReference type="EMBL" id="AAZ45809.1"/>
    </source>
</evidence>
<name>Q47H72_DECAR</name>
<dbReference type="STRING" id="159087.Daro_1053"/>
<dbReference type="eggNOG" id="COG2608">
    <property type="taxonomic scope" value="Bacteria"/>
</dbReference>
<gene>
    <name evidence="3" type="ordered locus">Daro_1053</name>
</gene>
<dbReference type="HOGENOM" id="CLU_134973_10_3_4"/>
<dbReference type="InterPro" id="IPR006121">
    <property type="entry name" value="HMA_dom"/>
</dbReference>
<dbReference type="EMBL" id="CP000089">
    <property type="protein sequence ID" value="AAZ45809.1"/>
    <property type="molecule type" value="Genomic_DNA"/>
</dbReference>